<dbReference type="EMBL" id="JACIEG010000009">
    <property type="protein sequence ID" value="MBB3971208.1"/>
    <property type="molecule type" value="Genomic_DNA"/>
</dbReference>
<reference evidence="8" key="2">
    <citation type="submission" date="2019-03" db="EMBL/GenBank/DDBJ databases">
        <authorList>
            <person name="Yan Y.-Q."/>
            <person name="Du Z.-J."/>
        </authorList>
    </citation>
    <scope>NUCLEOTIDE SEQUENCE</scope>
    <source>
        <strain evidence="8">PP-F2FG21</strain>
    </source>
</reference>
<keyword evidence="3 5" id="KW-1133">Transmembrane helix</keyword>
<dbReference type="EMBL" id="SNQG01000003">
    <property type="protein sequence ID" value="TEW66889.1"/>
    <property type="molecule type" value="Genomic_DNA"/>
</dbReference>
<sequence length="233" mass="27013">MNNVLQPLAIGLLFVLTYIAEHIFPEQKGILKKRHDLINIAIGIINLIFSFITGYGLQKLMNYAAGQHLGLVPFSKIPAFLSMLIQILLIDFFVYWWHRINHKIPMLWKFHKFHHEDESMNSTTAVRFHTVELFFSVLAKAVFLVLMGITVTGLIAYGILFFPVVLLVHSNICINTKLDYKLRKLIVSPLMHRIHHSKIISETNSNYGSIFPFWDWIFKSYRKKSIGIIKFGI</sequence>
<dbReference type="GO" id="GO:0005506">
    <property type="term" value="F:iron ion binding"/>
    <property type="evidence" value="ECO:0007669"/>
    <property type="project" value="InterPro"/>
</dbReference>
<evidence type="ECO:0000313" key="8">
    <source>
        <dbReference type="EMBL" id="TEW66889.1"/>
    </source>
</evidence>
<feature type="transmembrane region" description="Helical" evidence="5">
    <location>
        <begin position="37"/>
        <end position="57"/>
    </location>
</feature>
<dbReference type="InterPro" id="IPR050307">
    <property type="entry name" value="Sterol_Desaturase_Related"/>
</dbReference>
<feature type="domain" description="Fatty acid hydroxylase" evidence="6">
    <location>
        <begin position="84"/>
        <end position="219"/>
    </location>
</feature>
<dbReference type="AlphaFoldDB" id="A0A4Y8AFV6"/>
<evidence type="ECO:0000259" key="6">
    <source>
        <dbReference type="Pfam" id="PF04116"/>
    </source>
</evidence>
<dbReference type="PANTHER" id="PTHR11863">
    <property type="entry name" value="STEROL DESATURASE"/>
    <property type="match status" value="1"/>
</dbReference>
<feature type="transmembrane region" description="Helical" evidence="5">
    <location>
        <begin position="155"/>
        <end position="174"/>
    </location>
</feature>
<evidence type="ECO:0000313" key="9">
    <source>
        <dbReference type="Proteomes" id="UP000297248"/>
    </source>
</evidence>
<dbReference type="Proteomes" id="UP000583101">
    <property type="component" value="Unassembled WGS sequence"/>
</dbReference>
<evidence type="ECO:0000256" key="3">
    <source>
        <dbReference type="ARBA" id="ARBA00022989"/>
    </source>
</evidence>
<evidence type="ECO:0000313" key="7">
    <source>
        <dbReference type="EMBL" id="MBB3971208.1"/>
    </source>
</evidence>
<feature type="transmembrane region" description="Helical" evidence="5">
    <location>
        <begin position="77"/>
        <end position="97"/>
    </location>
</feature>
<dbReference type="GO" id="GO:0016491">
    <property type="term" value="F:oxidoreductase activity"/>
    <property type="evidence" value="ECO:0007669"/>
    <property type="project" value="InterPro"/>
</dbReference>
<evidence type="ECO:0000313" key="10">
    <source>
        <dbReference type="Proteomes" id="UP000583101"/>
    </source>
</evidence>
<organism evidence="8 9">
    <name type="scientific">Mucilaginibacter phyllosphaerae</name>
    <dbReference type="NCBI Taxonomy" id="1812349"/>
    <lineage>
        <taxon>Bacteria</taxon>
        <taxon>Pseudomonadati</taxon>
        <taxon>Bacteroidota</taxon>
        <taxon>Sphingobacteriia</taxon>
        <taxon>Sphingobacteriales</taxon>
        <taxon>Sphingobacteriaceae</taxon>
        <taxon>Mucilaginibacter</taxon>
    </lineage>
</organism>
<feature type="transmembrane region" description="Helical" evidence="5">
    <location>
        <begin position="6"/>
        <end position="25"/>
    </location>
</feature>
<keyword evidence="2 5" id="KW-0812">Transmembrane</keyword>
<comment type="subcellular location">
    <subcellularLocation>
        <location evidence="1">Membrane</location>
    </subcellularLocation>
</comment>
<accession>A0A4Y8AFV6</accession>
<name>A0A4Y8AFV6_9SPHI</name>
<dbReference type="GO" id="GO:0016020">
    <property type="term" value="C:membrane"/>
    <property type="evidence" value="ECO:0007669"/>
    <property type="project" value="UniProtKB-SubCell"/>
</dbReference>
<feature type="transmembrane region" description="Helical" evidence="5">
    <location>
        <begin position="130"/>
        <end position="149"/>
    </location>
</feature>
<dbReference type="Proteomes" id="UP000297248">
    <property type="component" value="Unassembled WGS sequence"/>
</dbReference>
<protein>
    <submittedName>
        <fullName evidence="8">Sterol desaturase family protein</fullName>
    </submittedName>
    <submittedName>
        <fullName evidence="7">Sterol desaturase/sphingolipid hydroxylase (Fatty acid hydroxylase superfamily)</fullName>
    </submittedName>
</protein>
<gene>
    <name evidence="8" type="ORF">E2R65_10785</name>
    <name evidence="7" type="ORF">GGR35_003836</name>
</gene>
<evidence type="ECO:0000256" key="5">
    <source>
        <dbReference type="SAM" id="Phobius"/>
    </source>
</evidence>
<reference evidence="8 9" key="1">
    <citation type="journal article" date="2016" name="Int. J. Syst. Evol. Microbiol.">
        <title>Proposal of Mucilaginibacter phyllosphaerae sp. nov. isolated from the phyllosphere of Galium album.</title>
        <authorList>
            <person name="Aydogan E.L."/>
            <person name="Busse H.J."/>
            <person name="Moser G."/>
            <person name="Muller C."/>
            <person name="Kampfer P."/>
            <person name="Glaeser S.P."/>
        </authorList>
    </citation>
    <scope>NUCLEOTIDE SEQUENCE [LARGE SCALE GENOMIC DNA]</scope>
    <source>
        <strain evidence="8 9">PP-F2FG21</strain>
    </source>
</reference>
<proteinExistence type="predicted"/>
<dbReference type="Pfam" id="PF04116">
    <property type="entry name" value="FA_hydroxylase"/>
    <property type="match status" value="1"/>
</dbReference>
<reference evidence="7 10" key="3">
    <citation type="submission" date="2020-08" db="EMBL/GenBank/DDBJ databases">
        <title>Genomic Encyclopedia of Type Strains, Phase IV (KMG-IV): sequencing the most valuable type-strain genomes for metagenomic binning, comparative biology and taxonomic classification.</title>
        <authorList>
            <person name="Goeker M."/>
        </authorList>
    </citation>
    <scope>NUCLEOTIDE SEQUENCE [LARGE SCALE GENOMIC DNA]</scope>
    <source>
        <strain evidence="7 10">DSM 100995</strain>
    </source>
</reference>
<dbReference type="InterPro" id="IPR006694">
    <property type="entry name" value="Fatty_acid_hydroxylase"/>
</dbReference>
<keyword evidence="4 5" id="KW-0472">Membrane</keyword>
<dbReference type="OrthoDB" id="9770329at2"/>
<evidence type="ECO:0000256" key="4">
    <source>
        <dbReference type="ARBA" id="ARBA00023136"/>
    </source>
</evidence>
<comment type="caution">
    <text evidence="8">The sequence shown here is derived from an EMBL/GenBank/DDBJ whole genome shotgun (WGS) entry which is preliminary data.</text>
</comment>
<dbReference type="RefSeq" id="WP_134336492.1">
    <property type="nucleotide sequence ID" value="NZ_BMCZ01000003.1"/>
</dbReference>
<dbReference type="GO" id="GO:0008610">
    <property type="term" value="P:lipid biosynthetic process"/>
    <property type="evidence" value="ECO:0007669"/>
    <property type="project" value="InterPro"/>
</dbReference>
<evidence type="ECO:0000256" key="2">
    <source>
        <dbReference type="ARBA" id="ARBA00022692"/>
    </source>
</evidence>
<evidence type="ECO:0000256" key="1">
    <source>
        <dbReference type="ARBA" id="ARBA00004370"/>
    </source>
</evidence>
<keyword evidence="10" id="KW-1185">Reference proteome</keyword>